<accession>A0ABD5Y3L1</accession>
<protein>
    <recommendedName>
        <fullName evidence="3">Small CPxCG-related zinc finger protein</fullName>
    </recommendedName>
</protein>
<evidence type="ECO:0008006" key="3">
    <source>
        <dbReference type="Google" id="ProtNLM"/>
    </source>
</evidence>
<name>A0ABD5Y3L1_9EURY</name>
<dbReference type="EMBL" id="JBHTAS010000001">
    <property type="protein sequence ID" value="MFC7142017.1"/>
    <property type="molecule type" value="Genomic_DNA"/>
</dbReference>
<gene>
    <name evidence="1" type="ORF">ACFQMA_19545</name>
</gene>
<proteinExistence type="predicted"/>
<reference evidence="1 2" key="1">
    <citation type="journal article" date="2019" name="Int. J. Syst. Evol. Microbiol.">
        <title>The Global Catalogue of Microorganisms (GCM) 10K type strain sequencing project: providing services to taxonomists for standard genome sequencing and annotation.</title>
        <authorList>
            <consortium name="The Broad Institute Genomics Platform"/>
            <consortium name="The Broad Institute Genome Sequencing Center for Infectious Disease"/>
            <person name="Wu L."/>
            <person name="Ma J."/>
        </authorList>
    </citation>
    <scope>NUCLEOTIDE SEQUENCE [LARGE SCALE GENOMIC DNA]</scope>
    <source>
        <strain evidence="1 2">XZYJT29</strain>
    </source>
</reference>
<dbReference type="Proteomes" id="UP001596432">
    <property type="component" value="Unassembled WGS sequence"/>
</dbReference>
<organism evidence="1 2">
    <name type="scientific">Halosimplex aquaticum</name>
    <dbReference type="NCBI Taxonomy" id="3026162"/>
    <lineage>
        <taxon>Archaea</taxon>
        <taxon>Methanobacteriati</taxon>
        <taxon>Methanobacteriota</taxon>
        <taxon>Stenosarchaea group</taxon>
        <taxon>Halobacteria</taxon>
        <taxon>Halobacteriales</taxon>
        <taxon>Haloarculaceae</taxon>
        <taxon>Halosimplex</taxon>
    </lineage>
</organism>
<dbReference type="AlphaFoldDB" id="A0ABD5Y3L1"/>
<sequence length="69" mass="7633">MRETDLPCSDCGASLVERVVFTADLPIETDGQSSARIARCDTCGARYYPHRTVSQLAGRSNASRRRRSD</sequence>
<dbReference type="GeneID" id="78822349"/>
<evidence type="ECO:0000313" key="1">
    <source>
        <dbReference type="EMBL" id="MFC7142017.1"/>
    </source>
</evidence>
<comment type="caution">
    <text evidence="1">The sequence shown here is derived from an EMBL/GenBank/DDBJ whole genome shotgun (WGS) entry which is preliminary data.</text>
</comment>
<evidence type="ECO:0000313" key="2">
    <source>
        <dbReference type="Proteomes" id="UP001596432"/>
    </source>
</evidence>
<dbReference type="RefSeq" id="WP_274323093.1">
    <property type="nucleotide sequence ID" value="NZ_CP118158.1"/>
</dbReference>
<keyword evidence="2" id="KW-1185">Reference proteome</keyword>